<dbReference type="InterPro" id="IPR012338">
    <property type="entry name" value="Beta-lactam/transpept-like"/>
</dbReference>
<organism evidence="1 2">
    <name type="scientific">Nonomuraea spiralis</name>
    <dbReference type="NCBI Taxonomy" id="46182"/>
    <lineage>
        <taxon>Bacteria</taxon>
        <taxon>Bacillati</taxon>
        <taxon>Actinomycetota</taxon>
        <taxon>Actinomycetes</taxon>
        <taxon>Streptosporangiales</taxon>
        <taxon>Streptosporangiaceae</taxon>
        <taxon>Nonomuraea</taxon>
    </lineage>
</organism>
<proteinExistence type="predicted"/>
<protein>
    <submittedName>
        <fullName evidence="1">Serine hydrolase</fullName>
    </submittedName>
</protein>
<dbReference type="GO" id="GO:0016787">
    <property type="term" value="F:hydrolase activity"/>
    <property type="evidence" value="ECO:0007669"/>
    <property type="project" value="UniProtKB-KW"/>
</dbReference>
<accession>A0ABV5IA96</accession>
<dbReference type="Gene3D" id="3.40.710.10">
    <property type="entry name" value="DD-peptidase/beta-lactamase superfamily"/>
    <property type="match status" value="1"/>
</dbReference>
<dbReference type="SUPFAM" id="SSF56601">
    <property type="entry name" value="beta-lactamase/transpeptidase-like"/>
    <property type="match status" value="1"/>
</dbReference>
<reference evidence="1 2" key="1">
    <citation type="submission" date="2024-09" db="EMBL/GenBank/DDBJ databases">
        <authorList>
            <person name="Sun Q."/>
            <person name="Mori K."/>
        </authorList>
    </citation>
    <scope>NUCLEOTIDE SEQUENCE [LARGE SCALE GENOMIC DNA]</scope>
    <source>
        <strain evidence="1 2">CCM 3426</strain>
    </source>
</reference>
<name>A0ABV5IA96_9ACTN</name>
<dbReference type="Proteomes" id="UP001589647">
    <property type="component" value="Unassembled WGS sequence"/>
</dbReference>
<keyword evidence="2" id="KW-1185">Reference proteome</keyword>
<evidence type="ECO:0000313" key="2">
    <source>
        <dbReference type="Proteomes" id="UP001589647"/>
    </source>
</evidence>
<sequence>MSVLERRMRDVLGGFVARGEVPGLVGLVHHRGETHLVAEGTLESGGGAPGLLTTPLDYAAFCRMLLAKGHHDGGRLLSRASVELMTTDHLSPTQKAGSETFPGEGGWGFGMQVDTRMRHLYTRPGRFGWTGGLGTTAYTDPSEDLVGLLFTQVAMTSPVPPRFFEDFWTVTYTSLDQRQGPFPGG</sequence>
<dbReference type="PANTHER" id="PTHR43283">
    <property type="entry name" value="BETA-LACTAMASE-RELATED"/>
    <property type="match status" value="1"/>
</dbReference>
<dbReference type="EMBL" id="JBHMEI010000005">
    <property type="protein sequence ID" value="MFB9201459.1"/>
    <property type="molecule type" value="Genomic_DNA"/>
</dbReference>
<dbReference type="InterPro" id="IPR050789">
    <property type="entry name" value="Diverse_Enzym_Activities"/>
</dbReference>
<evidence type="ECO:0000313" key="1">
    <source>
        <dbReference type="EMBL" id="MFB9201459.1"/>
    </source>
</evidence>
<comment type="caution">
    <text evidence="1">The sequence shown here is derived from an EMBL/GenBank/DDBJ whole genome shotgun (WGS) entry which is preliminary data.</text>
</comment>
<gene>
    <name evidence="1" type="ORF">ACFFV7_09675</name>
</gene>
<dbReference type="PANTHER" id="PTHR43283:SF3">
    <property type="entry name" value="BETA-LACTAMASE FAMILY PROTEIN (AFU_ORTHOLOGUE AFUA_5G07500)"/>
    <property type="match status" value="1"/>
</dbReference>
<keyword evidence="1" id="KW-0378">Hydrolase</keyword>
<dbReference type="RefSeq" id="WP_189649929.1">
    <property type="nucleotide sequence ID" value="NZ_BMRC01000011.1"/>
</dbReference>